<protein>
    <recommendedName>
        <fullName evidence="3">BrnA antitoxin of type II toxin-antitoxin system</fullName>
    </recommendedName>
</protein>
<name>A0A2K9N817_9PROT</name>
<dbReference type="KEGG" id="ncb:C0V82_01810"/>
<dbReference type="EMBL" id="CP025611">
    <property type="protein sequence ID" value="AUN29122.1"/>
    <property type="molecule type" value="Genomic_DNA"/>
</dbReference>
<dbReference type="RefSeq" id="WP_102110872.1">
    <property type="nucleotide sequence ID" value="NZ_BMGN01000004.1"/>
</dbReference>
<sequence>MSWPSGMLITPAERAALLGLDRPETVNTASLWQVRRPRGVDRREVTLRLDGDLVDWFRRHGGGDRAMQARINAALRAYMADHDDGE</sequence>
<dbReference type="AlphaFoldDB" id="A0A2K9N817"/>
<dbReference type="OrthoDB" id="361944at2"/>
<reference evidence="1 2" key="1">
    <citation type="submission" date="2017-12" db="EMBL/GenBank/DDBJ databases">
        <title>Genomes of bacteria within cyanobacterial aggregates.</title>
        <authorList>
            <person name="Cai H."/>
        </authorList>
    </citation>
    <scope>NUCLEOTIDE SEQUENCE [LARGE SCALE GENOMIC DNA]</scope>
    <source>
        <strain evidence="1 2">TH16</strain>
    </source>
</reference>
<accession>A0A2K9N817</accession>
<gene>
    <name evidence="1" type="ORF">C0V82_01810</name>
</gene>
<evidence type="ECO:0000313" key="1">
    <source>
        <dbReference type="EMBL" id="AUN29122.1"/>
    </source>
</evidence>
<proteinExistence type="predicted"/>
<evidence type="ECO:0008006" key="3">
    <source>
        <dbReference type="Google" id="ProtNLM"/>
    </source>
</evidence>
<dbReference type="InterPro" id="IPR025528">
    <property type="entry name" value="BrnA_antitoxin"/>
</dbReference>
<dbReference type="Proteomes" id="UP000234752">
    <property type="component" value="Chromosome eg_1"/>
</dbReference>
<dbReference type="Pfam" id="PF14384">
    <property type="entry name" value="BrnA_antitoxin"/>
    <property type="match status" value="1"/>
</dbReference>
<evidence type="ECO:0000313" key="2">
    <source>
        <dbReference type="Proteomes" id="UP000234752"/>
    </source>
</evidence>
<organism evidence="1 2">
    <name type="scientific">Niveispirillum cyanobacteriorum</name>
    <dbReference type="NCBI Taxonomy" id="1612173"/>
    <lineage>
        <taxon>Bacteria</taxon>
        <taxon>Pseudomonadati</taxon>
        <taxon>Pseudomonadota</taxon>
        <taxon>Alphaproteobacteria</taxon>
        <taxon>Rhodospirillales</taxon>
        <taxon>Azospirillaceae</taxon>
        <taxon>Niveispirillum</taxon>
    </lineage>
</organism>
<keyword evidence="2" id="KW-1185">Reference proteome</keyword>